<evidence type="ECO:0000313" key="2">
    <source>
        <dbReference type="Proteomes" id="UP000054843"/>
    </source>
</evidence>
<dbReference type="AlphaFoldDB" id="A0A0V1M275"/>
<sequence length="168" mass="18658">MVYSVVRNLKLSAGLFKNRTESATPVCLDHKSTPIVFLLTVRRTAASESSPQHPVSQTPVPPQLSVWLGRNQILVAPDASLLFFNIRSGLAALRNQMSDLSTPVVDGVFEPYTYAQHVQVFDVLNARFSAGISNISYSAEALEWSMNKEMLNKRVYPSHSLSLFNLFS</sequence>
<organism evidence="1 2">
    <name type="scientific">Trichinella papuae</name>
    <dbReference type="NCBI Taxonomy" id="268474"/>
    <lineage>
        <taxon>Eukaryota</taxon>
        <taxon>Metazoa</taxon>
        <taxon>Ecdysozoa</taxon>
        <taxon>Nematoda</taxon>
        <taxon>Enoplea</taxon>
        <taxon>Dorylaimia</taxon>
        <taxon>Trichinellida</taxon>
        <taxon>Trichinellidae</taxon>
        <taxon>Trichinella</taxon>
    </lineage>
</organism>
<proteinExistence type="predicted"/>
<reference evidence="1 2" key="1">
    <citation type="submission" date="2015-01" db="EMBL/GenBank/DDBJ databases">
        <title>Evolution of Trichinella species and genotypes.</title>
        <authorList>
            <person name="Korhonen P.K."/>
            <person name="Edoardo P."/>
            <person name="Giuseppe L.R."/>
            <person name="Gasser R.B."/>
        </authorList>
    </citation>
    <scope>NUCLEOTIDE SEQUENCE [LARGE SCALE GENOMIC DNA]</scope>
    <source>
        <strain evidence="1">ISS1980</strain>
    </source>
</reference>
<comment type="caution">
    <text evidence="1">The sequence shown here is derived from an EMBL/GenBank/DDBJ whole genome shotgun (WGS) entry which is preliminary data.</text>
</comment>
<keyword evidence="2" id="KW-1185">Reference proteome</keyword>
<gene>
    <name evidence="1" type="ORF">T10_2834</name>
</gene>
<evidence type="ECO:0000313" key="1">
    <source>
        <dbReference type="EMBL" id="KRZ65931.1"/>
    </source>
</evidence>
<dbReference type="EMBL" id="JYDO01000280">
    <property type="protein sequence ID" value="KRZ65931.1"/>
    <property type="molecule type" value="Genomic_DNA"/>
</dbReference>
<protein>
    <submittedName>
        <fullName evidence="1">Uncharacterized protein</fullName>
    </submittedName>
</protein>
<accession>A0A0V1M275</accession>
<name>A0A0V1M275_9BILA</name>
<dbReference type="Proteomes" id="UP000054843">
    <property type="component" value="Unassembled WGS sequence"/>
</dbReference>